<dbReference type="RefSeq" id="WP_036013015.1">
    <property type="nucleotide sequence ID" value="NZ_CP104173.1"/>
</dbReference>
<feature type="transmembrane region" description="Helical" evidence="1">
    <location>
        <begin position="86"/>
        <end position="109"/>
    </location>
</feature>
<keyword evidence="1" id="KW-1133">Transmembrane helix</keyword>
<feature type="transmembrane region" description="Helical" evidence="1">
    <location>
        <begin position="115"/>
        <end position="138"/>
    </location>
</feature>
<sequence length="155" mass="16281">MAILVQFAIGLIFGLGLIVSGMSNPAKVLNFLDVAGIQAGTWDASLAFVMAGAVAVTFVGFSRVLKLPRPFFADRFYLPTRRDIDPRIVAGPAIFGIGWGLVGFCPGPALTALGFGSLSAVIFVVAMCAGMVLARFIAQLPSSTRYITPADPLET</sequence>
<gene>
    <name evidence="2" type="ORF">GA0061099_1011140</name>
</gene>
<accession>A0A1C3XBU3</accession>
<evidence type="ECO:0000313" key="2">
    <source>
        <dbReference type="EMBL" id="SCB49713.1"/>
    </source>
</evidence>
<evidence type="ECO:0008006" key="4">
    <source>
        <dbReference type="Google" id="ProtNLM"/>
    </source>
</evidence>
<evidence type="ECO:0000313" key="3">
    <source>
        <dbReference type="Proteomes" id="UP000183174"/>
    </source>
</evidence>
<evidence type="ECO:0000256" key="1">
    <source>
        <dbReference type="SAM" id="Phobius"/>
    </source>
</evidence>
<dbReference type="Pfam" id="PF20398">
    <property type="entry name" value="DUF6691"/>
    <property type="match status" value="1"/>
</dbReference>
<dbReference type="EMBL" id="FMAE01000011">
    <property type="protein sequence ID" value="SCB49713.1"/>
    <property type="molecule type" value="Genomic_DNA"/>
</dbReference>
<organism evidence="2 3">
    <name type="scientific">Bradyrhizobium yuanmingense</name>
    <dbReference type="NCBI Taxonomy" id="108015"/>
    <lineage>
        <taxon>Bacteria</taxon>
        <taxon>Pseudomonadati</taxon>
        <taxon>Pseudomonadota</taxon>
        <taxon>Alphaproteobacteria</taxon>
        <taxon>Hyphomicrobiales</taxon>
        <taxon>Nitrobacteraceae</taxon>
        <taxon>Bradyrhizobium</taxon>
    </lineage>
</organism>
<name>A0A1C3XBU3_9BRAD</name>
<proteinExistence type="predicted"/>
<feature type="transmembrane region" description="Helical" evidence="1">
    <location>
        <begin position="45"/>
        <end position="65"/>
    </location>
</feature>
<protein>
    <recommendedName>
        <fullName evidence="4">Permease</fullName>
    </recommendedName>
</protein>
<keyword evidence="1" id="KW-0472">Membrane</keyword>
<dbReference type="GeneID" id="93178473"/>
<dbReference type="Proteomes" id="UP000183174">
    <property type="component" value="Unassembled WGS sequence"/>
</dbReference>
<keyword evidence="1" id="KW-0812">Transmembrane</keyword>
<dbReference type="AlphaFoldDB" id="A0A1C3XBU3"/>
<dbReference type="InterPro" id="IPR046513">
    <property type="entry name" value="DUF6691"/>
</dbReference>
<reference evidence="2 3" key="1">
    <citation type="submission" date="2016-08" db="EMBL/GenBank/DDBJ databases">
        <authorList>
            <person name="Seilhamer J.J."/>
        </authorList>
    </citation>
    <scope>NUCLEOTIDE SEQUENCE [LARGE SCALE GENOMIC DNA]</scope>
    <source>
        <strain evidence="2 3">CCBAU 10071</strain>
    </source>
</reference>